<dbReference type="EMBL" id="BMOU01000005">
    <property type="protein sequence ID" value="GGN99159.1"/>
    <property type="molecule type" value="Genomic_DNA"/>
</dbReference>
<feature type="compositionally biased region" description="Gly residues" evidence="1">
    <location>
        <begin position="352"/>
        <end position="374"/>
    </location>
</feature>
<feature type="transmembrane region" description="Helical" evidence="2">
    <location>
        <begin position="145"/>
        <end position="164"/>
    </location>
</feature>
<sequence>MSDGAAVRRRLRTLARWAFADRYGLVLWLGLFCWFGLTWRVGIFLQDTYATANTLVALADGQLHVTEIRYSLTLGSQPGLHRVDGLLYGRNYGQLALAVPLVWALEGLATVVDPRLLLAGLWAGFGLAFVTQVGRLDGVDRERTVTVGSMTVALLFAGSVLTATDLDPTRLALAAYQLSTIAAAATAGLVLYRLVADWHGRRVGLAAGAALGLATPVGFWATIPKRHTLVAALVLAAVYAFAVSRRSEGRAALRARAAAYAFAGVITWVHAFEAFFVVGVLGVVDLLTARSNRPRDLLVVGLVLLLAATPMLATNSAISGNPAEPPRLLPNVEGGGGVEFSPATDGEASGNAGAGGERGGPADGTDSGGEGASGGPDSSPLGTVLDATGPIGEFAGGAVVDGVRTLDDPARLSNVFVRSGHIPGVKYRLNEYEVIELALLEATPILGTLLALPVLVGRRLVGTERRSLRPSQPRRLSPRRQTDLFVVALAVVLTVIYLPRLPLYSQLTVRYLHPVVPLAVYGVCRVPAVRTAVTDATGWLIRAYALSLLFAVVVVLGGIVGLGLALGEAVQYHALWNLAAAAVCAIAVVGRTAAPTRVSPRAVAVGLALPAGFTTALLVLSGLVYFEYGAYAFDLVRVVADLLPTL</sequence>
<reference evidence="3" key="2">
    <citation type="submission" date="2020-09" db="EMBL/GenBank/DDBJ databases">
        <authorList>
            <person name="Sun Q."/>
            <person name="Ohkuma M."/>
        </authorList>
    </citation>
    <scope>NUCLEOTIDE SEQUENCE</scope>
    <source>
        <strain evidence="3">JCM 17820</strain>
    </source>
</reference>
<keyword evidence="2" id="KW-0812">Transmembrane</keyword>
<dbReference type="RefSeq" id="WP_188999804.1">
    <property type="nucleotide sequence ID" value="NZ_BMOU01000005.1"/>
</dbReference>
<dbReference type="AlphaFoldDB" id="A0A830GNK8"/>
<protein>
    <recommendedName>
        <fullName evidence="5">Dolichyl-phosphate-mannose-protein mannosyltransferase</fullName>
    </recommendedName>
</protein>
<feature type="transmembrane region" description="Helical" evidence="2">
    <location>
        <begin position="572"/>
        <end position="590"/>
    </location>
</feature>
<keyword evidence="4" id="KW-1185">Reference proteome</keyword>
<feature type="transmembrane region" description="Helical" evidence="2">
    <location>
        <begin position="482"/>
        <end position="499"/>
    </location>
</feature>
<name>A0A830GNK8_9EURY</name>
<evidence type="ECO:0000256" key="1">
    <source>
        <dbReference type="SAM" id="MobiDB-lite"/>
    </source>
</evidence>
<gene>
    <name evidence="3" type="ORF">GCM10009030_30350</name>
</gene>
<feature type="region of interest" description="Disordered" evidence="1">
    <location>
        <begin position="316"/>
        <end position="386"/>
    </location>
</feature>
<feature type="transmembrane region" description="Helical" evidence="2">
    <location>
        <begin position="20"/>
        <end position="39"/>
    </location>
</feature>
<reference evidence="3" key="1">
    <citation type="journal article" date="2014" name="Int. J. Syst. Evol. Microbiol.">
        <title>Complete genome sequence of Corynebacterium casei LMG S-19264T (=DSM 44701T), isolated from a smear-ripened cheese.</title>
        <authorList>
            <consortium name="US DOE Joint Genome Institute (JGI-PGF)"/>
            <person name="Walter F."/>
            <person name="Albersmeier A."/>
            <person name="Kalinowski J."/>
            <person name="Ruckert C."/>
        </authorList>
    </citation>
    <scope>NUCLEOTIDE SEQUENCE</scope>
    <source>
        <strain evidence="3">JCM 17820</strain>
    </source>
</reference>
<comment type="caution">
    <text evidence="3">The sequence shown here is derived from an EMBL/GenBank/DDBJ whole genome shotgun (WGS) entry which is preliminary data.</text>
</comment>
<keyword evidence="2" id="KW-0472">Membrane</keyword>
<keyword evidence="2" id="KW-1133">Transmembrane helix</keyword>
<evidence type="ECO:0000256" key="2">
    <source>
        <dbReference type="SAM" id="Phobius"/>
    </source>
</evidence>
<feature type="transmembrane region" description="Helical" evidence="2">
    <location>
        <begin position="171"/>
        <end position="191"/>
    </location>
</feature>
<dbReference type="Proteomes" id="UP000605784">
    <property type="component" value="Unassembled WGS sequence"/>
</dbReference>
<feature type="transmembrane region" description="Helical" evidence="2">
    <location>
        <begin position="545"/>
        <end position="566"/>
    </location>
</feature>
<accession>A0A830GNK8</accession>
<feature type="transmembrane region" description="Helical" evidence="2">
    <location>
        <begin position="116"/>
        <end position="133"/>
    </location>
</feature>
<proteinExistence type="predicted"/>
<feature type="transmembrane region" description="Helical" evidence="2">
    <location>
        <begin position="511"/>
        <end position="533"/>
    </location>
</feature>
<feature type="transmembrane region" description="Helical" evidence="2">
    <location>
        <begin position="602"/>
        <end position="626"/>
    </location>
</feature>
<organism evidence="3 4">
    <name type="scientific">Haloarcula pellucida</name>
    <dbReference type="NCBI Taxonomy" id="1427151"/>
    <lineage>
        <taxon>Archaea</taxon>
        <taxon>Methanobacteriati</taxon>
        <taxon>Methanobacteriota</taxon>
        <taxon>Stenosarchaea group</taxon>
        <taxon>Halobacteria</taxon>
        <taxon>Halobacteriales</taxon>
        <taxon>Haloarculaceae</taxon>
        <taxon>Haloarcula</taxon>
    </lineage>
</organism>
<evidence type="ECO:0000313" key="3">
    <source>
        <dbReference type="EMBL" id="GGN99159.1"/>
    </source>
</evidence>
<evidence type="ECO:0008006" key="5">
    <source>
        <dbReference type="Google" id="ProtNLM"/>
    </source>
</evidence>
<feature type="transmembrane region" description="Helical" evidence="2">
    <location>
        <begin position="228"/>
        <end position="245"/>
    </location>
</feature>
<feature type="transmembrane region" description="Helical" evidence="2">
    <location>
        <begin position="203"/>
        <end position="221"/>
    </location>
</feature>
<feature type="transmembrane region" description="Helical" evidence="2">
    <location>
        <begin position="296"/>
        <end position="318"/>
    </location>
</feature>
<feature type="transmembrane region" description="Helical" evidence="2">
    <location>
        <begin position="257"/>
        <end position="284"/>
    </location>
</feature>
<evidence type="ECO:0000313" key="4">
    <source>
        <dbReference type="Proteomes" id="UP000605784"/>
    </source>
</evidence>